<gene>
    <name evidence="1" type="ORF">TL16_g02839</name>
</gene>
<dbReference type="AlphaFoldDB" id="A0A9W6ZW47"/>
<reference evidence="2" key="1">
    <citation type="journal article" date="2023" name="Commun. Biol.">
        <title>Genome analysis of Parmales, the sister group of diatoms, reveals the evolutionary specialization of diatoms from phago-mixotrophs to photoautotrophs.</title>
        <authorList>
            <person name="Ban H."/>
            <person name="Sato S."/>
            <person name="Yoshikawa S."/>
            <person name="Yamada K."/>
            <person name="Nakamura Y."/>
            <person name="Ichinomiya M."/>
            <person name="Sato N."/>
            <person name="Blanc-Mathieu R."/>
            <person name="Endo H."/>
            <person name="Kuwata A."/>
            <person name="Ogata H."/>
        </authorList>
    </citation>
    <scope>NUCLEOTIDE SEQUENCE [LARGE SCALE GENOMIC DNA]</scope>
</reference>
<proteinExistence type="predicted"/>
<sequence>MFGQWIHPGECTLTLGRRAWGEIWVDLYGVVVEFLSIVDLRLCLCPIGAAAWVNTGSGCLSTPKISTGF</sequence>
<name>A0A9W6ZW47_9STRA</name>
<protein>
    <submittedName>
        <fullName evidence="1">Uncharacterized protein</fullName>
    </submittedName>
</protein>
<organism evidence="1 2">
    <name type="scientific">Triparma laevis f. inornata</name>
    <dbReference type="NCBI Taxonomy" id="1714386"/>
    <lineage>
        <taxon>Eukaryota</taxon>
        <taxon>Sar</taxon>
        <taxon>Stramenopiles</taxon>
        <taxon>Ochrophyta</taxon>
        <taxon>Bolidophyceae</taxon>
        <taxon>Parmales</taxon>
        <taxon>Triparmaceae</taxon>
        <taxon>Triparma</taxon>
    </lineage>
</organism>
<accession>A0A9W6ZW47</accession>
<dbReference type="EMBL" id="BLQM01000072">
    <property type="protein sequence ID" value="GMH59491.1"/>
    <property type="molecule type" value="Genomic_DNA"/>
</dbReference>
<dbReference type="Proteomes" id="UP001162640">
    <property type="component" value="Unassembled WGS sequence"/>
</dbReference>
<comment type="caution">
    <text evidence="1">The sequence shown here is derived from an EMBL/GenBank/DDBJ whole genome shotgun (WGS) entry which is preliminary data.</text>
</comment>
<evidence type="ECO:0000313" key="2">
    <source>
        <dbReference type="Proteomes" id="UP001162640"/>
    </source>
</evidence>
<evidence type="ECO:0000313" key="1">
    <source>
        <dbReference type="EMBL" id="GMH59491.1"/>
    </source>
</evidence>